<dbReference type="Proteomes" id="UP000007575">
    <property type="component" value="Chromosome"/>
</dbReference>
<dbReference type="SMART" id="SM00388">
    <property type="entry name" value="HisKA"/>
    <property type="match status" value="1"/>
</dbReference>
<dbReference type="PROSITE" id="PS50109">
    <property type="entry name" value="HIS_KIN"/>
    <property type="match status" value="1"/>
</dbReference>
<keyword evidence="4" id="KW-0597">Phosphoprotein</keyword>
<dbReference type="PANTHER" id="PTHR45436">
    <property type="entry name" value="SENSOR HISTIDINE KINASE YKOH"/>
    <property type="match status" value="1"/>
</dbReference>
<dbReference type="PANTHER" id="PTHR45436:SF5">
    <property type="entry name" value="SENSOR HISTIDINE KINASE TRCS"/>
    <property type="match status" value="1"/>
</dbReference>
<dbReference type="InterPro" id="IPR005467">
    <property type="entry name" value="His_kinase_dom"/>
</dbReference>
<dbReference type="Pfam" id="PF00512">
    <property type="entry name" value="HisKA"/>
    <property type="match status" value="1"/>
</dbReference>
<feature type="transmembrane region" description="Helical" evidence="11">
    <location>
        <begin position="139"/>
        <end position="163"/>
    </location>
</feature>
<keyword evidence="10 11" id="KW-0472">Membrane</keyword>
<dbReference type="eggNOG" id="COG0642">
    <property type="taxonomic scope" value="Bacteria"/>
</dbReference>
<evidence type="ECO:0000256" key="10">
    <source>
        <dbReference type="ARBA" id="ARBA00023136"/>
    </source>
</evidence>
<dbReference type="SMART" id="SM00304">
    <property type="entry name" value="HAMP"/>
    <property type="match status" value="1"/>
</dbReference>
<feature type="domain" description="HAMP" evidence="13">
    <location>
        <begin position="164"/>
        <end position="218"/>
    </location>
</feature>
<dbReference type="PRINTS" id="PR00344">
    <property type="entry name" value="BCTRLSENSOR"/>
</dbReference>
<evidence type="ECO:0000256" key="2">
    <source>
        <dbReference type="ARBA" id="ARBA00004370"/>
    </source>
</evidence>
<name>H8GXK6_DEIGI</name>
<dbReference type="SMART" id="SM00387">
    <property type="entry name" value="HATPase_c"/>
    <property type="match status" value="1"/>
</dbReference>
<evidence type="ECO:0000256" key="1">
    <source>
        <dbReference type="ARBA" id="ARBA00000085"/>
    </source>
</evidence>
<dbReference type="SUPFAM" id="SSF158472">
    <property type="entry name" value="HAMP domain-like"/>
    <property type="match status" value="1"/>
</dbReference>
<dbReference type="InterPro" id="IPR004358">
    <property type="entry name" value="Sig_transdc_His_kin-like_C"/>
</dbReference>
<dbReference type="KEGG" id="dgo:DGo_CA0739"/>
<dbReference type="SUPFAM" id="SSF55874">
    <property type="entry name" value="ATPase domain of HSP90 chaperone/DNA topoisomerase II/histidine kinase"/>
    <property type="match status" value="1"/>
</dbReference>
<dbReference type="InterPro" id="IPR036097">
    <property type="entry name" value="HisK_dim/P_sf"/>
</dbReference>
<evidence type="ECO:0000256" key="5">
    <source>
        <dbReference type="ARBA" id="ARBA00022679"/>
    </source>
</evidence>
<dbReference type="CDD" id="cd00082">
    <property type="entry name" value="HisKA"/>
    <property type="match status" value="1"/>
</dbReference>
<dbReference type="InterPro" id="IPR050428">
    <property type="entry name" value="TCS_sensor_his_kinase"/>
</dbReference>
<dbReference type="SUPFAM" id="SSF47384">
    <property type="entry name" value="Homodimeric domain of signal transducing histidine kinase"/>
    <property type="match status" value="1"/>
</dbReference>
<dbReference type="Pfam" id="PF00672">
    <property type="entry name" value="HAMP"/>
    <property type="match status" value="1"/>
</dbReference>
<evidence type="ECO:0000256" key="11">
    <source>
        <dbReference type="SAM" id="Phobius"/>
    </source>
</evidence>
<accession>H8GXK6</accession>
<evidence type="ECO:0000256" key="6">
    <source>
        <dbReference type="ARBA" id="ARBA00022692"/>
    </source>
</evidence>
<dbReference type="PATRIC" id="fig|745776.4.peg.756"/>
<gene>
    <name evidence="14" type="ordered locus">DGo_CA0739</name>
</gene>
<dbReference type="InterPro" id="IPR036890">
    <property type="entry name" value="HATPase_C_sf"/>
</dbReference>
<dbReference type="Gene3D" id="1.10.287.130">
    <property type="match status" value="1"/>
</dbReference>
<evidence type="ECO:0000313" key="14">
    <source>
        <dbReference type="EMBL" id="AFD24666.1"/>
    </source>
</evidence>
<dbReference type="OrthoDB" id="74171at2"/>
<comment type="subcellular location">
    <subcellularLocation>
        <location evidence="2">Membrane</location>
    </subcellularLocation>
</comment>
<protein>
    <recommendedName>
        <fullName evidence="3">histidine kinase</fullName>
        <ecNumber evidence="3">2.7.13.3</ecNumber>
    </recommendedName>
</protein>
<evidence type="ECO:0000259" key="13">
    <source>
        <dbReference type="PROSITE" id="PS50885"/>
    </source>
</evidence>
<keyword evidence="15" id="KW-1185">Reference proteome</keyword>
<sequence length="434" mass="46654">MTIRTRLALGVALQTAIVVLVVAAVQFLALRSFLVTAEYQRLTTLLPVLAQEVGRSRPAPGDPPLPITALPRNVDARVVLGGRVVAVTEEFPGLPTDLPTGYTPRSNHQVLVAPVSVGGQLAQAQIASDVLGIVDPLQAYLRALAVTVPAAAALVAFLSFLLAGRLLRPLARLQEAAARLEQGRNLRRPLPGVERNDELGRLAGTLQASFAQLAEVREREEEFTRAAAHDLRSPLAALKIRLQGSLSGRRDPAELRHDMREALVDVDRMQRLTEHLLLLARGTQPVRRIPVDLARLTGETVDRARETAPDIKLDFRTSGETTLPGDEVLLTRLVENLIGNALHHGRGADVSAEVTGGPAEVRLVVRDTGPGVPESQLPYLTQAFYQVDQTRSDEGNGLGLAIVQRAAELHGGGVRFGANRPTGLVVTVTLPRSP</sequence>
<keyword evidence="6 11" id="KW-0812">Transmembrane</keyword>
<dbReference type="HOGENOM" id="CLU_000445_89_6_0"/>
<dbReference type="EMBL" id="CP002191">
    <property type="protein sequence ID" value="AFD24666.1"/>
    <property type="molecule type" value="Genomic_DNA"/>
</dbReference>
<evidence type="ECO:0000256" key="9">
    <source>
        <dbReference type="ARBA" id="ARBA00023012"/>
    </source>
</evidence>
<evidence type="ECO:0000313" key="15">
    <source>
        <dbReference type="Proteomes" id="UP000007575"/>
    </source>
</evidence>
<keyword evidence="5" id="KW-0808">Transferase</keyword>
<organism evidence="14 15">
    <name type="scientific">Deinococcus gobiensis (strain DSM 21396 / JCM 16679 / CGMCC 1.7299 / I-0)</name>
    <dbReference type="NCBI Taxonomy" id="745776"/>
    <lineage>
        <taxon>Bacteria</taxon>
        <taxon>Thermotogati</taxon>
        <taxon>Deinococcota</taxon>
        <taxon>Deinococci</taxon>
        <taxon>Deinococcales</taxon>
        <taxon>Deinococcaceae</taxon>
        <taxon>Deinococcus</taxon>
    </lineage>
</organism>
<dbReference type="Gene3D" id="3.30.565.10">
    <property type="entry name" value="Histidine kinase-like ATPase, C-terminal domain"/>
    <property type="match status" value="1"/>
</dbReference>
<dbReference type="InterPro" id="IPR003660">
    <property type="entry name" value="HAMP_dom"/>
</dbReference>
<dbReference type="STRING" id="745776.DGo_CA0739"/>
<feature type="domain" description="Histidine kinase" evidence="12">
    <location>
        <begin position="226"/>
        <end position="434"/>
    </location>
</feature>
<dbReference type="EC" id="2.7.13.3" evidence="3"/>
<comment type="catalytic activity">
    <reaction evidence="1">
        <text>ATP + protein L-histidine = ADP + protein N-phospho-L-histidine.</text>
        <dbReference type="EC" id="2.7.13.3"/>
    </reaction>
</comment>
<evidence type="ECO:0000256" key="7">
    <source>
        <dbReference type="ARBA" id="ARBA00022777"/>
    </source>
</evidence>
<proteinExistence type="predicted"/>
<keyword evidence="8 11" id="KW-1133">Transmembrane helix</keyword>
<dbReference type="RefSeq" id="WP_014684149.1">
    <property type="nucleotide sequence ID" value="NC_017790.1"/>
</dbReference>
<dbReference type="Gene3D" id="6.10.340.10">
    <property type="match status" value="1"/>
</dbReference>
<keyword evidence="7 14" id="KW-0418">Kinase</keyword>
<evidence type="ECO:0000259" key="12">
    <source>
        <dbReference type="PROSITE" id="PS50109"/>
    </source>
</evidence>
<dbReference type="CDD" id="cd00075">
    <property type="entry name" value="HATPase"/>
    <property type="match status" value="1"/>
</dbReference>
<evidence type="ECO:0000256" key="3">
    <source>
        <dbReference type="ARBA" id="ARBA00012438"/>
    </source>
</evidence>
<dbReference type="GO" id="GO:0000155">
    <property type="term" value="F:phosphorelay sensor kinase activity"/>
    <property type="evidence" value="ECO:0007669"/>
    <property type="project" value="InterPro"/>
</dbReference>
<evidence type="ECO:0000256" key="4">
    <source>
        <dbReference type="ARBA" id="ARBA00022553"/>
    </source>
</evidence>
<dbReference type="InterPro" id="IPR003594">
    <property type="entry name" value="HATPase_dom"/>
</dbReference>
<dbReference type="CDD" id="cd06225">
    <property type="entry name" value="HAMP"/>
    <property type="match status" value="1"/>
</dbReference>
<reference evidence="14 15" key="1">
    <citation type="journal article" date="2012" name="PLoS ONE">
        <title>Genome sequence and transcriptome analysis of the radioresistant bacterium Deinococcus gobiensis: insights into the extreme environmental adaptations.</title>
        <authorList>
            <person name="Yuan M."/>
            <person name="Chen M."/>
            <person name="Zhang W."/>
            <person name="Lu W."/>
            <person name="Wang J."/>
            <person name="Yang M."/>
            <person name="Zhao P."/>
            <person name="Tang R."/>
            <person name="Li X."/>
            <person name="Hao Y."/>
            <person name="Zhou Z."/>
            <person name="Zhan Y."/>
            <person name="Yu H."/>
            <person name="Teng C."/>
            <person name="Yan Y."/>
            <person name="Ping S."/>
            <person name="Wang Y."/>
            <person name="Lin M."/>
        </authorList>
    </citation>
    <scope>NUCLEOTIDE SEQUENCE [LARGE SCALE GENOMIC DNA]</scope>
    <source>
        <strain evidence="14 15">I-0</strain>
    </source>
</reference>
<dbReference type="PROSITE" id="PS50885">
    <property type="entry name" value="HAMP"/>
    <property type="match status" value="1"/>
</dbReference>
<keyword evidence="9" id="KW-0902">Two-component regulatory system</keyword>
<dbReference type="Pfam" id="PF02518">
    <property type="entry name" value="HATPase_c"/>
    <property type="match status" value="1"/>
</dbReference>
<dbReference type="InterPro" id="IPR003661">
    <property type="entry name" value="HisK_dim/P_dom"/>
</dbReference>
<feature type="transmembrane region" description="Helical" evidence="11">
    <location>
        <begin position="7"/>
        <end position="29"/>
    </location>
</feature>
<dbReference type="GO" id="GO:0005886">
    <property type="term" value="C:plasma membrane"/>
    <property type="evidence" value="ECO:0007669"/>
    <property type="project" value="TreeGrafter"/>
</dbReference>
<evidence type="ECO:0000256" key="8">
    <source>
        <dbReference type="ARBA" id="ARBA00022989"/>
    </source>
</evidence>
<dbReference type="AlphaFoldDB" id="H8GXK6"/>